<organism evidence="1 2">
    <name type="scientific">Camellia lanceoleosa</name>
    <dbReference type="NCBI Taxonomy" id="1840588"/>
    <lineage>
        <taxon>Eukaryota</taxon>
        <taxon>Viridiplantae</taxon>
        <taxon>Streptophyta</taxon>
        <taxon>Embryophyta</taxon>
        <taxon>Tracheophyta</taxon>
        <taxon>Spermatophyta</taxon>
        <taxon>Magnoliopsida</taxon>
        <taxon>eudicotyledons</taxon>
        <taxon>Gunneridae</taxon>
        <taxon>Pentapetalae</taxon>
        <taxon>asterids</taxon>
        <taxon>Ericales</taxon>
        <taxon>Theaceae</taxon>
        <taxon>Camellia</taxon>
    </lineage>
</organism>
<proteinExistence type="predicted"/>
<sequence length="142" mass="15876">MSRAKDVVDLARHYGQCYWELSKARLNLLVVATSGTGYILGSGNAIDYVGLCCACAGTMMVAASANSLNQFKRLKLQRNNWDSDTYEFDEVLTKFALQKRVYEVVAKPVIEVLRLELEKRLGEEDTADRGIIVHAMEDILAN</sequence>
<name>A0ACC0IPH4_9ERIC</name>
<comment type="caution">
    <text evidence="1">The sequence shown here is derived from an EMBL/GenBank/DDBJ whole genome shotgun (WGS) entry which is preliminary data.</text>
</comment>
<reference evidence="1 2" key="1">
    <citation type="journal article" date="2022" name="Plant J.">
        <title>Chromosome-level genome of Camellia lanceoleosa provides a valuable resource for understanding genome evolution and self-incompatibility.</title>
        <authorList>
            <person name="Gong W."/>
            <person name="Xiao S."/>
            <person name="Wang L."/>
            <person name="Liao Z."/>
            <person name="Chang Y."/>
            <person name="Mo W."/>
            <person name="Hu G."/>
            <person name="Li W."/>
            <person name="Zhao G."/>
            <person name="Zhu H."/>
            <person name="Hu X."/>
            <person name="Ji K."/>
            <person name="Xiang X."/>
            <person name="Song Q."/>
            <person name="Yuan D."/>
            <person name="Jin S."/>
            <person name="Zhang L."/>
        </authorList>
    </citation>
    <scope>NUCLEOTIDE SEQUENCE [LARGE SCALE GENOMIC DNA]</scope>
    <source>
        <strain evidence="1">SQ_2022a</strain>
    </source>
</reference>
<dbReference type="EMBL" id="CM045760">
    <property type="protein sequence ID" value="KAI8027734.1"/>
    <property type="molecule type" value="Genomic_DNA"/>
</dbReference>
<protein>
    <submittedName>
        <fullName evidence="1">Uncharacterized protein</fullName>
    </submittedName>
</protein>
<keyword evidence="2" id="KW-1185">Reference proteome</keyword>
<accession>A0ACC0IPH4</accession>
<evidence type="ECO:0000313" key="2">
    <source>
        <dbReference type="Proteomes" id="UP001060215"/>
    </source>
</evidence>
<dbReference type="Proteomes" id="UP001060215">
    <property type="component" value="Chromosome 3"/>
</dbReference>
<gene>
    <name evidence="1" type="ORF">LOK49_LG02G00971</name>
</gene>
<evidence type="ECO:0000313" key="1">
    <source>
        <dbReference type="EMBL" id="KAI8027734.1"/>
    </source>
</evidence>